<dbReference type="EMBL" id="FTOB01000007">
    <property type="protein sequence ID" value="SIT02028.1"/>
    <property type="molecule type" value="Genomic_DNA"/>
</dbReference>
<gene>
    <name evidence="1" type="ORF">SAMN05421766_10752</name>
</gene>
<reference evidence="1 2" key="1">
    <citation type="submission" date="2017-01" db="EMBL/GenBank/DDBJ databases">
        <authorList>
            <person name="Varghese N."/>
            <person name="Submissions S."/>
        </authorList>
    </citation>
    <scope>NUCLEOTIDE SEQUENCE [LARGE SCALE GENOMIC DNA]</scope>
    <source>
        <strain evidence="1 2">DSM 2061</strain>
    </source>
</reference>
<accession>A0ABY1L4C5</accession>
<protein>
    <submittedName>
        <fullName evidence="1">Uncharacterized protein</fullName>
    </submittedName>
</protein>
<evidence type="ECO:0000313" key="2">
    <source>
        <dbReference type="Proteomes" id="UP000185728"/>
    </source>
</evidence>
<evidence type="ECO:0000313" key="1">
    <source>
        <dbReference type="EMBL" id="SIT02028.1"/>
    </source>
</evidence>
<comment type="caution">
    <text evidence="1">The sequence shown here is derived from an EMBL/GenBank/DDBJ whole genome shotgun (WGS) entry which is preliminary data.</text>
</comment>
<dbReference type="Proteomes" id="UP000185728">
    <property type="component" value="Unassembled WGS sequence"/>
</dbReference>
<proteinExistence type="predicted"/>
<name>A0ABY1L4C5_9FLAO</name>
<organism evidence="1 2">
    <name type="scientific">Zobellia uliginosa</name>
    <dbReference type="NCBI Taxonomy" id="143224"/>
    <lineage>
        <taxon>Bacteria</taxon>
        <taxon>Pseudomonadati</taxon>
        <taxon>Bacteroidota</taxon>
        <taxon>Flavobacteriia</taxon>
        <taxon>Flavobacteriales</taxon>
        <taxon>Flavobacteriaceae</taxon>
        <taxon>Zobellia</taxon>
    </lineage>
</organism>
<keyword evidence="2" id="KW-1185">Reference proteome</keyword>
<sequence length="29" mass="3467">MLEYVATSNIKKDYRWPFVFNTKDEQGSV</sequence>